<dbReference type="GO" id="GO:0046961">
    <property type="term" value="F:proton-transporting ATPase activity, rotational mechanism"/>
    <property type="evidence" value="ECO:0007669"/>
    <property type="project" value="InterPro"/>
</dbReference>
<accession>A0AAN8HC57</accession>
<reference evidence="11 12" key="1">
    <citation type="journal article" date="2023" name="Mol. Biol. Evol.">
        <title>Genomics of Secondarily Temperate Adaptation in the Only Non-Antarctic Icefish.</title>
        <authorList>
            <person name="Rivera-Colon A.G."/>
            <person name="Rayamajhi N."/>
            <person name="Minhas B.F."/>
            <person name="Madrigal G."/>
            <person name="Bilyk K.T."/>
            <person name="Yoon V."/>
            <person name="Hune M."/>
            <person name="Gregory S."/>
            <person name="Cheng C.H.C."/>
            <person name="Catchen J.M."/>
        </authorList>
    </citation>
    <scope>NUCLEOTIDE SEQUENCE [LARGE SCALE GENOMIC DNA]</scope>
    <source>
        <strain evidence="11">JC2023a</strain>
    </source>
</reference>
<evidence type="ECO:0000256" key="9">
    <source>
        <dbReference type="RuleBase" id="RU361189"/>
    </source>
</evidence>
<feature type="coiled-coil region" evidence="10">
    <location>
        <begin position="94"/>
        <end position="128"/>
    </location>
</feature>
<evidence type="ECO:0000256" key="2">
    <source>
        <dbReference type="ARBA" id="ARBA00009904"/>
    </source>
</evidence>
<keyword evidence="7 9" id="KW-0406">Ion transport</keyword>
<evidence type="ECO:0000256" key="6">
    <source>
        <dbReference type="ARBA" id="ARBA00022989"/>
    </source>
</evidence>
<organism evidence="11 12">
    <name type="scientific">Champsocephalus esox</name>
    <name type="common">pike icefish</name>
    <dbReference type="NCBI Taxonomy" id="159716"/>
    <lineage>
        <taxon>Eukaryota</taxon>
        <taxon>Metazoa</taxon>
        <taxon>Chordata</taxon>
        <taxon>Craniata</taxon>
        <taxon>Vertebrata</taxon>
        <taxon>Euteleostomi</taxon>
        <taxon>Actinopterygii</taxon>
        <taxon>Neopterygii</taxon>
        <taxon>Teleostei</taxon>
        <taxon>Neoteleostei</taxon>
        <taxon>Acanthomorphata</taxon>
        <taxon>Eupercaria</taxon>
        <taxon>Perciformes</taxon>
        <taxon>Notothenioidei</taxon>
        <taxon>Channichthyidae</taxon>
        <taxon>Champsocephalus</taxon>
    </lineage>
</organism>
<keyword evidence="10" id="KW-0175">Coiled coil</keyword>
<feature type="transmembrane region" description="Helical" evidence="9">
    <location>
        <begin position="756"/>
        <end position="778"/>
    </location>
</feature>
<feature type="transmembrane region" description="Helical" evidence="9">
    <location>
        <begin position="430"/>
        <end position="448"/>
    </location>
</feature>
<dbReference type="GO" id="GO:0005886">
    <property type="term" value="C:plasma membrane"/>
    <property type="evidence" value="ECO:0007669"/>
    <property type="project" value="TreeGrafter"/>
</dbReference>
<keyword evidence="5 9" id="KW-0375">Hydrogen ion transport</keyword>
<comment type="similarity">
    <text evidence="2 9">Belongs to the V-ATPase 116 kDa subunit family.</text>
</comment>
<evidence type="ECO:0000256" key="5">
    <source>
        <dbReference type="ARBA" id="ARBA00022781"/>
    </source>
</evidence>
<dbReference type="GO" id="GO:0051117">
    <property type="term" value="F:ATPase binding"/>
    <property type="evidence" value="ECO:0007669"/>
    <property type="project" value="TreeGrafter"/>
</dbReference>
<dbReference type="Pfam" id="PF01496">
    <property type="entry name" value="V_ATPase_I"/>
    <property type="match status" value="2"/>
</dbReference>
<evidence type="ECO:0000256" key="4">
    <source>
        <dbReference type="ARBA" id="ARBA00022692"/>
    </source>
</evidence>
<dbReference type="AlphaFoldDB" id="A0AAN8HC57"/>
<keyword evidence="8 9" id="KW-0472">Membrane</keyword>
<evidence type="ECO:0000256" key="1">
    <source>
        <dbReference type="ARBA" id="ARBA00004141"/>
    </source>
</evidence>
<keyword evidence="6 9" id="KW-1133">Transmembrane helix</keyword>
<dbReference type="GO" id="GO:0007035">
    <property type="term" value="P:vacuolar acidification"/>
    <property type="evidence" value="ECO:0007669"/>
    <property type="project" value="TreeGrafter"/>
</dbReference>
<feature type="transmembrane region" description="Helical" evidence="9">
    <location>
        <begin position="621"/>
        <end position="643"/>
    </location>
</feature>
<proteinExistence type="inferred from homology"/>
<dbReference type="PANTHER" id="PTHR11629:SF22">
    <property type="entry name" value="V-TYPE PROTON ATPASE 116 KDA SUBUNIT A 2"/>
    <property type="match status" value="1"/>
</dbReference>
<evidence type="ECO:0000256" key="7">
    <source>
        <dbReference type="ARBA" id="ARBA00023065"/>
    </source>
</evidence>
<comment type="caution">
    <text evidence="11">The sequence shown here is derived from an EMBL/GenBank/DDBJ whole genome shotgun (WGS) entry which is preliminary data.</text>
</comment>
<dbReference type="GO" id="GO:0000220">
    <property type="term" value="C:vacuolar proton-transporting V-type ATPase, V0 domain"/>
    <property type="evidence" value="ECO:0007669"/>
    <property type="project" value="InterPro"/>
</dbReference>
<evidence type="ECO:0000313" key="11">
    <source>
        <dbReference type="EMBL" id="KAK5910221.1"/>
    </source>
</evidence>
<dbReference type="InterPro" id="IPR026028">
    <property type="entry name" value="V-type_ATPase_116kDa_su_euka"/>
</dbReference>
<dbReference type="Proteomes" id="UP001335648">
    <property type="component" value="Unassembled WGS sequence"/>
</dbReference>
<evidence type="ECO:0000256" key="3">
    <source>
        <dbReference type="ARBA" id="ARBA00022448"/>
    </source>
</evidence>
<feature type="transmembrane region" description="Helical" evidence="9">
    <location>
        <begin position="554"/>
        <end position="577"/>
    </location>
</feature>
<feature type="transmembrane region" description="Helical" evidence="9">
    <location>
        <begin position="524"/>
        <end position="542"/>
    </location>
</feature>
<feature type="transmembrane region" description="Helical" evidence="9">
    <location>
        <begin position="385"/>
        <end position="409"/>
    </location>
</feature>
<dbReference type="PANTHER" id="PTHR11629">
    <property type="entry name" value="VACUOLAR PROTON ATPASES"/>
    <property type="match status" value="1"/>
</dbReference>
<evidence type="ECO:0000256" key="10">
    <source>
        <dbReference type="SAM" id="Coils"/>
    </source>
</evidence>
<name>A0AAN8HC57_9TELE</name>
<comment type="function">
    <text evidence="9">Essential component of the vacuolar proton pump (V-ATPase), a multimeric enzyme that catalyzes the translocation of protons across the membranes. Required for assembly and activity of the V-ATPase.</text>
</comment>
<comment type="subcellular location">
    <subcellularLocation>
        <location evidence="1">Membrane</location>
        <topology evidence="1">Multi-pass membrane protein</topology>
    </subcellularLocation>
</comment>
<evidence type="ECO:0000313" key="12">
    <source>
        <dbReference type="Proteomes" id="UP001335648"/>
    </source>
</evidence>
<dbReference type="InterPro" id="IPR002490">
    <property type="entry name" value="V-ATPase_116kDa_su"/>
</dbReference>
<keyword evidence="12" id="KW-1185">Reference proteome</keyword>
<gene>
    <name evidence="11" type="ORF">CesoFtcFv8_004076</name>
</gene>
<evidence type="ECO:0000256" key="8">
    <source>
        <dbReference type="ARBA" id="ARBA00023136"/>
    </source>
</evidence>
<protein>
    <recommendedName>
        <fullName evidence="9">V-type proton ATPase subunit a</fullName>
    </recommendedName>
</protein>
<keyword evidence="4 9" id="KW-0812">Transmembrane</keyword>
<keyword evidence="3 9" id="KW-0813">Transport</keyword>
<sequence length="825" mass="95093">MCSLLRGEEMCLAQLFLQSGSAYDCISELGELGLVEFRDLNPSVTTFQRKHVNEIKKCEEMERILGYLLREVKKADISLPERDVNPVAPLPKHIMSIMEQLQRLEVELGEVTRNKDKLQRNLLELTEYTHMLRITRTFVQRSVEREPLQAQYEEFPFLEKDTMLEYSSMQRLGAKLGFISGLIQRTKIQAFERMLWRVCKGYTILSYAEVEEYLEDPDTGEPSKRVVFLISYWGDQIGQKVKKICDCYHCHVYPYPSSNEERNDVVEGLRTRIQDLHTVLHRTEDYLKQVLMKASESVYTWVIQVKKMKAIYYILNLCSLDVTNKCLIAEVWCPVDDIPTLQRALEEGSRKSGSTVPSFNIVDAYGVGNYREVNPAPFTIITFPFLFAVMFGDLGHGAIMALFALWMVLYENNRKLKNTRNEIWNTFFEGRYIILMMGLFSIYTGLIYNDCFSKSLNIFGSGWSVKAMFTEGVWKIADIRGNRFLTLDPNVTGVFTGPYPLGIDPIWNLASNRLTFLNSYKMKMSVILGIIHMSFGVILSTYNHLHFKKKYNLYLVFLPELLFLLCLFGYLAFMIIYKWLVFTAKDSRLAPSILIHFINMFLMQGDGMQPLYPGQTGLQKFLVVIAVLSVPVLLLGKPVYLYWLHNGSNRIGMYRGYERVRRNSEEELYLMRAHDMEEGSDHSDLSTSGERPTEEFDFGDEFLHQAIHTIEYCLGCVSNTASYLRLWALSLAHAQLSEVLWAMVMRVGLRMDTTLGVLFLVPVFCLFAVLTVSILLVMEGLSAFLHALRLHWVEFQNKFYSGTGVKLCPFSFSLLPSSFEHDCLL</sequence>
<dbReference type="PIRSF" id="PIRSF001293">
    <property type="entry name" value="ATP6V0A1"/>
    <property type="match status" value="1"/>
</dbReference>
<dbReference type="EMBL" id="JAULUE010002048">
    <property type="protein sequence ID" value="KAK5910221.1"/>
    <property type="molecule type" value="Genomic_DNA"/>
</dbReference>